<dbReference type="AlphaFoldDB" id="A0A0G0ESU4"/>
<keyword evidence="1" id="KW-0472">Membrane</keyword>
<comment type="caution">
    <text evidence="2">The sequence shown here is derived from an EMBL/GenBank/DDBJ whole genome shotgun (WGS) entry which is preliminary data.</text>
</comment>
<feature type="transmembrane region" description="Helical" evidence="1">
    <location>
        <begin position="30"/>
        <end position="50"/>
    </location>
</feature>
<proteinExistence type="predicted"/>
<protein>
    <submittedName>
        <fullName evidence="2">Uncharacterized protein</fullName>
    </submittedName>
</protein>
<name>A0A0G0ESU4_UNCC3</name>
<reference evidence="2 3" key="1">
    <citation type="journal article" date="2015" name="Nature">
        <title>rRNA introns, odd ribosomes, and small enigmatic genomes across a large radiation of phyla.</title>
        <authorList>
            <person name="Brown C.T."/>
            <person name="Hug L.A."/>
            <person name="Thomas B.C."/>
            <person name="Sharon I."/>
            <person name="Castelle C.J."/>
            <person name="Singh A."/>
            <person name="Wilkins M.J."/>
            <person name="Williams K.H."/>
            <person name="Banfield J.F."/>
        </authorList>
    </citation>
    <scope>NUCLEOTIDE SEQUENCE [LARGE SCALE GENOMIC DNA]</scope>
</reference>
<evidence type="ECO:0000313" key="3">
    <source>
        <dbReference type="Proteomes" id="UP000034581"/>
    </source>
</evidence>
<organism evidence="2 3">
    <name type="scientific">candidate division CPR3 bacterium GW2011_GWF2_35_18</name>
    <dbReference type="NCBI Taxonomy" id="1618350"/>
    <lineage>
        <taxon>Bacteria</taxon>
        <taxon>Bacteria division CPR3</taxon>
    </lineage>
</organism>
<accession>A0A0G0ESU4</accession>
<dbReference type="STRING" id="1618350.UR67_C0001G0281"/>
<evidence type="ECO:0000256" key="1">
    <source>
        <dbReference type="SAM" id="Phobius"/>
    </source>
</evidence>
<sequence>MFTAKKKLVLKKAIKTKSPTLQFIINYERIFLFIGPIAVFIIILLIVLFIENNDFSKFFNFFKYKGWTPPSKTETTTSYQDDSDIVIENPPALPDIDENKPLSEILTDIEKTMVEMSNDDFTSELIQKIHDEALTEMNSGNEVIAKEKLIFGYKLAQEMYFAYQNKQIRFRESTMSGQ</sequence>
<keyword evidence="1" id="KW-1133">Transmembrane helix</keyword>
<dbReference type="Proteomes" id="UP000034581">
    <property type="component" value="Unassembled WGS sequence"/>
</dbReference>
<gene>
    <name evidence="2" type="ORF">UR67_C0001G0281</name>
</gene>
<evidence type="ECO:0000313" key="2">
    <source>
        <dbReference type="EMBL" id="KKP70372.1"/>
    </source>
</evidence>
<dbReference type="EMBL" id="LBQB01000001">
    <property type="protein sequence ID" value="KKP70372.1"/>
    <property type="molecule type" value="Genomic_DNA"/>
</dbReference>
<keyword evidence="1" id="KW-0812">Transmembrane</keyword>